<evidence type="ECO:0000256" key="1">
    <source>
        <dbReference type="ARBA" id="ARBA00023235"/>
    </source>
</evidence>
<dbReference type="SUPFAM" id="SSF51658">
    <property type="entry name" value="Xylose isomerase-like"/>
    <property type="match status" value="1"/>
</dbReference>
<dbReference type="GO" id="GO:0046487">
    <property type="term" value="P:glyoxylate metabolic process"/>
    <property type="evidence" value="ECO:0007669"/>
    <property type="project" value="TreeGrafter"/>
</dbReference>
<dbReference type="InterPro" id="IPR026040">
    <property type="entry name" value="HyI-like"/>
</dbReference>
<keyword evidence="1 2" id="KW-0413">Isomerase</keyword>
<evidence type="ECO:0000256" key="3">
    <source>
        <dbReference type="PIRSR" id="PIRSR006241-50"/>
    </source>
</evidence>
<protein>
    <submittedName>
        <fullName evidence="5">TIM barrel protein</fullName>
    </submittedName>
</protein>
<evidence type="ECO:0000313" key="5">
    <source>
        <dbReference type="EMBL" id="TWP51183.1"/>
    </source>
</evidence>
<reference evidence="5 6" key="1">
    <citation type="submission" date="2019-07" db="EMBL/GenBank/DDBJ databases">
        <title>Lentzea xizangensis sp. nov., isolated from Qinghai-Tibetan Plateau Soils.</title>
        <authorList>
            <person name="Huang J."/>
        </authorList>
    </citation>
    <scope>NUCLEOTIDE SEQUENCE [LARGE SCALE GENOMIC DNA]</scope>
    <source>
        <strain evidence="5 6">FXJ1.1311</strain>
    </source>
</reference>
<dbReference type="InterPro" id="IPR013022">
    <property type="entry name" value="Xyl_isomerase-like_TIM-brl"/>
</dbReference>
<comment type="caution">
    <text evidence="5">The sequence shown here is derived from an EMBL/GenBank/DDBJ whole genome shotgun (WGS) entry which is preliminary data.</text>
</comment>
<keyword evidence="6" id="KW-1185">Reference proteome</keyword>
<feature type="domain" description="Xylose isomerase-like TIM barrel" evidence="4">
    <location>
        <begin position="21"/>
        <end position="238"/>
    </location>
</feature>
<comment type="similarity">
    <text evidence="2">Belongs to the hyi family.</text>
</comment>
<dbReference type="EMBL" id="VOBR01000009">
    <property type="protein sequence ID" value="TWP51183.1"/>
    <property type="molecule type" value="Genomic_DNA"/>
</dbReference>
<proteinExistence type="inferred from homology"/>
<dbReference type="InterPro" id="IPR036237">
    <property type="entry name" value="Xyl_isomerase-like_sf"/>
</dbReference>
<gene>
    <name evidence="5" type="ORF">FKR81_16305</name>
</gene>
<dbReference type="PANTHER" id="PTHR43489">
    <property type="entry name" value="ISOMERASE"/>
    <property type="match status" value="1"/>
</dbReference>
<dbReference type="PANTHER" id="PTHR43489:SF6">
    <property type="entry name" value="HYDROXYPYRUVATE ISOMERASE-RELATED"/>
    <property type="match status" value="1"/>
</dbReference>
<dbReference type="PIRSF" id="PIRSF006241">
    <property type="entry name" value="HyI"/>
    <property type="match status" value="1"/>
</dbReference>
<dbReference type="RefSeq" id="WP_146352793.1">
    <property type="nucleotide sequence ID" value="NZ_VOBR01000009.1"/>
</dbReference>
<accession>A0A563EU41</accession>
<dbReference type="InterPro" id="IPR050417">
    <property type="entry name" value="Sugar_Epim/Isomerase"/>
</dbReference>
<name>A0A563EU41_9PSEU</name>
<sequence>MRYDVNLSMLFTELPLLDRPAAARAAGFDAVEIWWPFADAVPPALEIERFTGAIRDAGVQLVGLNFFAGDMPAGDRGLVSWPGREQEFRANVEVTARIAEGLGCTVLNALFGNHEPNDLALENLAFAADVAAEIGATVVLEPLSGAPRYPILTAGQAFDVLDQVGRSNVALLADLYHLAGNGDDLDVLVTEHVGRIGHVQIADAPGRGEPGTGELGLFGYLAKLHAGGYQGYVGAEYKPVTGSFDWKDQT</sequence>
<feature type="active site" description="Proton donor/acceptor" evidence="3">
    <location>
        <position position="141"/>
    </location>
</feature>
<organism evidence="5 6">
    <name type="scientific">Lentzea tibetensis</name>
    <dbReference type="NCBI Taxonomy" id="2591470"/>
    <lineage>
        <taxon>Bacteria</taxon>
        <taxon>Bacillati</taxon>
        <taxon>Actinomycetota</taxon>
        <taxon>Actinomycetes</taxon>
        <taxon>Pseudonocardiales</taxon>
        <taxon>Pseudonocardiaceae</taxon>
        <taxon>Lentzea</taxon>
    </lineage>
</organism>
<dbReference type="GO" id="GO:0008903">
    <property type="term" value="F:hydroxypyruvate isomerase activity"/>
    <property type="evidence" value="ECO:0007669"/>
    <property type="project" value="TreeGrafter"/>
</dbReference>
<evidence type="ECO:0000256" key="2">
    <source>
        <dbReference type="PIRNR" id="PIRNR006241"/>
    </source>
</evidence>
<evidence type="ECO:0000313" key="6">
    <source>
        <dbReference type="Proteomes" id="UP000316639"/>
    </source>
</evidence>
<evidence type="ECO:0000259" key="4">
    <source>
        <dbReference type="Pfam" id="PF01261"/>
    </source>
</evidence>
<feature type="active site" description="Proton donor/acceptor" evidence="3">
    <location>
        <position position="236"/>
    </location>
</feature>
<dbReference type="Pfam" id="PF01261">
    <property type="entry name" value="AP_endonuc_2"/>
    <property type="match status" value="1"/>
</dbReference>
<dbReference type="Proteomes" id="UP000316639">
    <property type="component" value="Unassembled WGS sequence"/>
</dbReference>
<dbReference type="Gene3D" id="3.20.20.150">
    <property type="entry name" value="Divalent-metal-dependent TIM barrel enzymes"/>
    <property type="match status" value="1"/>
</dbReference>
<dbReference type="AlphaFoldDB" id="A0A563EU41"/>
<dbReference type="OrthoDB" id="9786584at2"/>